<accession>A0A1V9XL87</accession>
<keyword evidence="2" id="KW-1185">Reference proteome</keyword>
<dbReference type="Proteomes" id="UP000192247">
    <property type="component" value="Unassembled WGS sequence"/>
</dbReference>
<dbReference type="EMBL" id="MNPL01008256">
    <property type="protein sequence ID" value="OQR74304.1"/>
    <property type="molecule type" value="Genomic_DNA"/>
</dbReference>
<sequence length="61" mass="6667">MPPIANRLLTALINTESHITCSYESGLSTAMAYSKSTVFPAILSILCIFHDPALRILMKLS</sequence>
<dbReference type="InParanoid" id="A0A1V9XL87"/>
<comment type="caution">
    <text evidence="1">The sequence shown here is derived from an EMBL/GenBank/DDBJ whole genome shotgun (WGS) entry which is preliminary data.</text>
</comment>
<dbReference type="AlphaFoldDB" id="A0A1V9XL87"/>
<evidence type="ECO:0000313" key="1">
    <source>
        <dbReference type="EMBL" id="OQR74304.1"/>
    </source>
</evidence>
<reference evidence="1 2" key="1">
    <citation type="journal article" date="2017" name="Gigascience">
        <title>Draft genome of the honey bee ectoparasitic mite, Tropilaelaps mercedesae, is shaped by the parasitic life history.</title>
        <authorList>
            <person name="Dong X."/>
            <person name="Armstrong S.D."/>
            <person name="Xia D."/>
            <person name="Makepeace B.L."/>
            <person name="Darby A.C."/>
            <person name="Kadowaki T."/>
        </authorList>
    </citation>
    <scope>NUCLEOTIDE SEQUENCE [LARGE SCALE GENOMIC DNA]</scope>
    <source>
        <strain evidence="1">Wuxi-XJTLU</strain>
    </source>
</reference>
<protein>
    <submittedName>
        <fullName evidence="1">Uncharacterized protein</fullName>
    </submittedName>
</protein>
<gene>
    <name evidence="1" type="ORF">BIW11_09170</name>
</gene>
<name>A0A1V9XL87_9ACAR</name>
<organism evidence="1 2">
    <name type="scientific">Tropilaelaps mercedesae</name>
    <dbReference type="NCBI Taxonomy" id="418985"/>
    <lineage>
        <taxon>Eukaryota</taxon>
        <taxon>Metazoa</taxon>
        <taxon>Ecdysozoa</taxon>
        <taxon>Arthropoda</taxon>
        <taxon>Chelicerata</taxon>
        <taxon>Arachnida</taxon>
        <taxon>Acari</taxon>
        <taxon>Parasitiformes</taxon>
        <taxon>Mesostigmata</taxon>
        <taxon>Gamasina</taxon>
        <taxon>Dermanyssoidea</taxon>
        <taxon>Laelapidae</taxon>
        <taxon>Tropilaelaps</taxon>
    </lineage>
</organism>
<evidence type="ECO:0000313" key="2">
    <source>
        <dbReference type="Proteomes" id="UP000192247"/>
    </source>
</evidence>
<proteinExistence type="predicted"/>